<dbReference type="InterPro" id="IPR029052">
    <property type="entry name" value="Metallo-depent_PP-like"/>
</dbReference>
<sequence>MGAGCSRSEPFCGSICCDTAGNNANQAKAKSDLIEPVKKIEVKPAGCDSSSDLKAAQAEHPSSTPPASKGPVESKDPASSAKRTSTLGLNILHFNDVYNIDSREQEPCGGAARFVTKALQKAEEFQAMTLFSGDCLNPSLLSTVTSGWHMAPVLNALNIHTACLGNHDFDFGLENLSLFLSNTNFPWLMANVLDPNTRKPLGGAKPSRLCEWQGVRVGLLGLVEREWLETLACIDISEVLYIDFVDEGRRIAKDLIANGAQVVIALTHMRVPNDMRLAAEVPEIDLILGGHDHHYEAGPVGPHNTWLVKSGTDFRDLSLIQLALQPEHTGGRPTVKCEHIQITSDIEEHRETAETVAHYMSKLGEAMDEVVGETAVDLDGRFKVVRTQESNLGNFVCDCWRLASGADLVILNSGTLRSDAVHPKGPLKMQDLVSILPMLDETVVLEASGSVIMQALENGVSKWPALEGRFLQVSGVRFDFDPSQPPGSRIDPDTVFIQGKPIGMDRKYRLGTKAYMAQGKDGFDCLMGLKELVRADEGTLLPTTVREHFRHLTTLMHPEYLERVQAGSIPVELDKAPRSVMEVYLSEASKGALQDDDPAMKRSASSATFNQSIVSFDEERKLFLISPEVNQRIVCLQTLPADG</sequence>
<evidence type="ECO:0000256" key="2">
    <source>
        <dbReference type="ARBA" id="ARBA00022729"/>
    </source>
</evidence>
<evidence type="ECO:0000313" key="7">
    <source>
        <dbReference type="EMBL" id="JAC82105.1"/>
    </source>
</evidence>
<dbReference type="AlphaFoldDB" id="A0A061SGY9"/>
<dbReference type="GO" id="GO:0000166">
    <property type="term" value="F:nucleotide binding"/>
    <property type="evidence" value="ECO:0007669"/>
    <property type="project" value="UniProtKB-KW"/>
</dbReference>
<dbReference type="InterPro" id="IPR036907">
    <property type="entry name" value="5'-Nucleotdase_C_sf"/>
</dbReference>
<evidence type="ECO:0000256" key="4">
    <source>
        <dbReference type="SAM" id="MobiDB-lite"/>
    </source>
</evidence>
<evidence type="ECO:0000256" key="3">
    <source>
        <dbReference type="RuleBase" id="RU362119"/>
    </source>
</evidence>
<gene>
    <name evidence="7" type="ORF">TSPGSL018_6449</name>
</gene>
<proteinExistence type="inferred from homology"/>
<evidence type="ECO:0000259" key="5">
    <source>
        <dbReference type="Pfam" id="PF00149"/>
    </source>
</evidence>
<reference evidence="7" key="1">
    <citation type="submission" date="2014-05" db="EMBL/GenBank/DDBJ databases">
        <title>The transcriptome of the halophilic microalga Tetraselmis sp. GSL018 isolated from the Great Salt Lake, Utah.</title>
        <authorList>
            <person name="Jinkerson R.E."/>
            <person name="D'Adamo S."/>
            <person name="Posewitz M.C."/>
        </authorList>
    </citation>
    <scope>NUCLEOTIDE SEQUENCE</scope>
    <source>
        <strain evidence="7">GSL018</strain>
    </source>
</reference>
<dbReference type="InterPro" id="IPR008334">
    <property type="entry name" value="5'-Nucleotdase_C"/>
</dbReference>
<feature type="domain" description="5'-Nucleotidase C-terminal" evidence="6">
    <location>
        <begin position="370"/>
        <end position="526"/>
    </location>
</feature>
<dbReference type="Gene3D" id="3.90.780.10">
    <property type="entry name" value="5'-Nucleotidase, C-terminal domain"/>
    <property type="match status" value="1"/>
</dbReference>
<evidence type="ECO:0000256" key="1">
    <source>
        <dbReference type="ARBA" id="ARBA00006654"/>
    </source>
</evidence>
<keyword evidence="3" id="KW-0378">Hydrolase</keyword>
<dbReference type="PANTHER" id="PTHR11575">
    <property type="entry name" value="5'-NUCLEOTIDASE-RELATED"/>
    <property type="match status" value="1"/>
</dbReference>
<dbReference type="SUPFAM" id="SSF55816">
    <property type="entry name" value="5'-nucleotidase (syn. UDP-sugar hydrolase), C-terminal domain"/>
    <property type="match status" value="1"/>
</dbReference>
<dbReference type="PANTHER" id="PTHR11575:SF48">
    <property type="entry name" value="5'-NUCLEOTIDASE"/>
    <property type="match status" value="1"/>
</dbReference>
<feature type="region of interest" description="Disordered" evidence="4">
    <location>
        <begin position="44"/>
        <end position="83"/>
    </location>
</feature>
<evidence type="ECO:0000259" key="6">
    <source>
        <dbReference type="Pfam" id="PF02872"/>
    </source>
</evidence>
<dbReference type="SUPFAM" id="SSF56300">
    <property type="entry name" value="Metallo-dependent phosphatases"/>
    <property type="match status" value="1"/>
</dbReference>
<dbReference type="Gene3D" id="3.60.21.10">
    <property type="match status" value="1"/>
</dbReference>
<keyword evidence="3" id="KW-0547">Nucleotide-binding</keyword>
<dbReference type="Pfam" id="PF02872">
    <property type="entry name" value="5_nucleotid_C"/>
    <property type="match status" value="1"/>
</dbReference>
<dbReference type="InterPro" id="IPR006179">
    <property type="entry name" value="5_nucleotidase/apyrase"/>
</dbReference>
<dbReference type="GO" id="GO:0016787">
    <property type="term" value="F:hydrolase activity"/>
    <property type="evidence" value="ECO:0007669"/>
    <property type="project" value="UniProtKB-KW"/>
</dbReference>
<dbReference type="CDD" id="cd07406">
    <property type="entry name" value="MPP_CG11883_N"/>
    <property type="match status" value="1"/>
</dbReference>
<organism evidence="7">
    <name type="scientific">Tetraselmis sp. GSL018</name>
    <dbReference type="NCBI Taxonomy" id="582737"/>
    <lineage>
        <taxon>Eukaryota</taxon>
        <taxon>Viridiplantae</taxon>
        <taxon>Chlorophyta</taxon>
        <taxon>core chlorophytes</taxon>
        <taxon>Chlorodendrophyceae</taxon>
        <taxon>Chlorodendrales</taxon>
        <taxon>Chlorodendraceae</taxon>
        <taxon>Tetraselmis</taxon>
    </lineage>
</organism>
<accession>A0A061SGY9</accession>
<dbReference type="PRINTS" id="PR01607">
    <property type="entry name" value="APYRASEFAMLY"/>
</dbReference>
<dbReference type="InterPro" id="IPR004843">
    <property type="entry name" value="Calcineurin-like_PHP"/>
</dbReference>
<name>A0A061SGY9_9CHLO</name>
<dbReference type="EMBL" id="GBEZ01002996">
    <property type="protein sequence ID" value="JAC82105.1"/>
    <property type="molecule type" value="Transcribed_RNA"/>
</dbReference>
<dbReference type="Pfam" id="PF00149">
    <property type="entry name" value="Metallophos"/>
    <property type="match status" value="1"/>
</dbReference>
<comment type="similarity">
    <text evidence="1 3">Belongs to the 5'-nucleotidase family.</text>
</comment>
<dbReference type="InterPro" id="IPR041821">
    <property type="entry name" value="CG11883_N"/>
</dbReference>
<dbReference type="GO" id="GO:0009166">
    <property type="term" value="P:nucleotide catabolic process"/>
    <property type="evidence" value="ECO:0007669"/>
    <property type="project" value="InterPro"/>
</dbReference>
<protein>
    <submittedName>
        <fullName evidence="7">5'-nucleotidase</fullName>
    </submittedName>
</protein>
<keyword evidence="2" id="KW-0732">Signal</keyword>
<feature type="domain" description="Calcineurin-like phosphoesterase" evidence="5">
    <location>
        <begin position="90"/>
        <end position="295"/>
    </location>
</feature>